<name>A0A5F2C1K9_9LEPT</name>
<evidence type="ECO:0000256" key="1">
    <source>
        <dbReference type="ARBA" id="ARBA00001933"/>
    </source>
</evidence>
<dbReference type="Gene3D" id="3.40.50.1100">
    <property type="match status" value="1"/>
</dbReference>
<dbReference type="PANTHER" id="PTHR43780">
    <property type="entry name" value="1-AMINOCYCLOPROPANE-1-CARBOXYLATE DEAMINASE-RELATED"/>
    <property type="match status" value="1"/>
</dbReference>
<accession>A0A5F2C1K9</accession>
<evidence type="ECO:0000313" key="7">
    <source>
        <dbReference type="Proteomes" id="UP000298057"/>
    </source>
</evidence>
<dbReference type="PANTHER" id="PTHR43780:SF2">
    <property type="entry name" value="1-AMINOCYCLOPROPANE-1-CARBOXYLATE DEAMINASE-RELATED"/>
    <property type="match status" value="1"/>
</dbReference>
<proteinExistence type="inferred from homology"/>
<evidence type="ECO:0000313" key="4">
    <source>
        <dbReference type="EMBL" id="TGM11403.1"/>
    </source>
</evidence>
<reference evidence="5" key="1">
    <citation type="submission" date="2018-10" db="EMBL/GenBank/DDBJ databases">
        <authorList>
            <person name="Vincent A.T."/>
            <person name="Schiettekatte O."/>
            <person name="Bourhy P."/>
            <person name="Veyrier F.J."/>
            <person name="Picardeau M."/>
        </authorList>
    </citation>
    <scope>NUCLEOTIDE SEQUENCE</scope>
    <source>
        <strain evidence="5">201702406</strain>
    </source>
</reference>
<dbReference type="AlphaFoldDB" id="A0A5F2C1K9"/>
<dbReference type="InterPro" id="IPR027278">
    <property type="entry name" value="ACCD_DCysDesulf"/>
</dbReference>
<dbReference type="GO" id="GO:0019148">
    <property type="term" value="F:D-cysteine desulfhydrase activity"/>
    <property type="evidence" value="ECO:0007669"/>
    <property type="project" value="TreeGrafter"/>
</dbReference>
<comment type="caution">
    <text evidence="4">The sequence shown here is derived from an EMBL/GenBank/DDBJ whole genome shotgun (WGS) entry which is preliminary data.</text>
</comment>
<evidence type="ECO:0000256" key="2">
    <source>
        <dbReference type="ARBA" id="ARBA00008639"/>
    </source>
</evidence>
<gene>
    <name evidence="4" type="ORF">EHQ81_17170</name>
    <name evidence="5" type="ORF">EHQ82_08555</name>
</gene>
<organism evidence="4 6">
    <name type="scientific">Leptospira selangorensis</name>
    <dbReference type="NCBI Taxonomy" id="2484982"/>
    <lineage>
        <taxon>Bacteria</taxon>
        <taxon>Pseudomonadati</taxon>
        <taxon>Spirochaetota</taxon>
        <taxon>Spirochaetia</taxon>
        <taxon>Leptospirales</taxon>
        <taxon>Leptospiraceae</taxon>
        <taxon>Leptospira</taxon>
    </lineage>
</organism>
<dbReference type="EMBL" id="RQGV01000019">
    <property type="protein sequence ID" value="TGM11403.1"/>
    <property type="molecule type" value="Genomic_DNA"/>
</dbReference>
<comment type="cofactor">
    <cofactor evidence="1">
        <name>pyridoxal 5'-phosphate</name>
        <dbReference type="ChEBI" id="CHEBI:597326"/>
    </cofactor>
</comment>
<dbReference type="EMBL" id="RQGU01000090">
    <property type="protein sequence ID" value="TGM21052.1"/>
    <property type="molecule type" value="Genomic_DNA"/>
</dbReference>
<dbReference type="PIRSF" id="PIRSF006278">
    <property type="entry name" value="ACCD_DCysDesulf"/>
    <property type="match status" value="1"/>
</dbReference>
<evidence type="ECO:0000256" key="3">
    <source>
        <dbReference type="ARBA" id="ARBA00022898"/>
    </source>
</evidence>
<dbReference type="SUPFAM" id="SSF53686">
    <property type="entry name" value="Tryptophan synthase beta subunit-like PLP-dependent enzymes"/>
    <property type="match status" value="1"/>
</dbReference>
<dbReference type="InterPro" id="IPR036052">
    <property type="entry name" value="TrpB-like_PALP_sf"/>
</dbReference>
<evidence type="ECO:0000313" key="5">
    <source>
        <dbReference type="EMBL" id="TGM21052.1"/>
    </source>
</evidence>
<dbReference type="Proteomes" id="UP000298057">
    <property type="component" value="Unassembled WGS sequence"/>
</dbReference>
<protein>
    <submittedName>
        <fullName evidence="4">1-aminocyclopropane-1-carboxylate deaminase</fullName>
    </submittedName>
</protein>
<reference evidence="6 7" key="2">
    <citation type="journal article" date="2019" name="PLoS Negl. Trop. Dis.">
        <title>Revisiting the worldwide diversity of Leptospira species in the environment.</title>
        <authorList>
            <person name="Vincent A.T."/>
            <person name="Schiettekatte O."/>
            <person name="Bourhy P."/>
            <person name="Veyrier F.J."/>
            <person name="Picardeau M."/>
        </authorList>
    </citation>
    <scope>NUCLEOTIDE SEQUENCE [LARGE SCALE GENOMIC DNA]</scope>
    <source>
        <strain evidence="4 6">201702405</strain>
        <strain evidence="7">201702406</strain>
    </source>
</reference>
<comment type="similarity">
    <text evidence="2">Belongs to the ACC deaminase/D-cysteine desulfhydrase family.</text>
</comment>
<evidence type="ECO:0000313" key="6">
    <source>
        <dbReference type="Proteomes" id="UP000297832"/>
    </source>
</evidence>
<dbReference type="RefSeq" id="WP_135627050.1">
    <property type="nucleotide sequence ID" value="NZ_RQGU01000090.1"/>
</dbReference>
<keyword evidence="3" id="KW-0663">Pyridoxal phosphate</keyword>
<keyword evidence="7" id="KW-1185">Reference proteome</keyword>
<dbReference type="Proteomes" id="UP000297832">
    <property type="component" value="Unassembled WGS sequence"/>
</dbReference>
<sequence length="323" mass="37617">MEDPRILPFQTPIQYFGKMGNSDLYIKREDRIFFSQGTKIRKLQGIYNSLVEKVGRENIRKIVLQGNLHSNAVLAGCLFFQWAKIPTKVFGYSRDINLKSPASILVRRFSESEILETRVNWLKKRESISGTLKPVMLLSNPEISFDEYVLFESTKEKGTFYLPEYLFCSESFSGLDLLWKETSYSEFDSIFLDLGTGLTWLSALKHSSILPPVYGLSLGLKLPKLRSWLEERIQNLSFPFKLSWKNIFDAREIDPKNSYKFGERDRFWEELSKNYFKRSGIYFEPVYSAKSIRILEELIQKEILKGKILYIHQGGNLQSFTGI</sequence>